<sequence>MSLFVDSYEKALERKDEYAVSGSAGVFLSSCGRSLRSEGSKRIQQQKMLPSGPIPLLLVPSFSHRWQQLQKVVAPSLLPVMRIQILAPVNGENFTATRGSSNLQAANNEDADFLIMPPTSQIEPVQQSKIPSKASWIDFQISSYIVQFNVTNNGIPNNDRLFKNLSSECCEIKKKYLRTMAREVADIKSENRDLRRLLQSRQPVSGINNNVGESRHSVFEKHVSLP</sequence>
<gene>
    <name evidence="1" type="ORF">OUZ56_012193</name>
</gene>
<proteinExistence type="predicted"/>
<organism evidence="1 2">
    <name type="scientific">Daphnia magna</name>
    <dbReference type="NCBI Taxonomy" id="35525"/>
    <lineage>
        <taxon>Eukaryota</taxon>
        <taxon>Metazoa</taxon>
        <taxon>Ecdysozoa</taxon>
        <taxon>Arthropoda</taxon>
        <taxon>Crustacea</taxon>
        <taxon>Branchiopoda</taxon>
        <taxon>Diplostraca</taxon>
        <taxon>Cladocera</taxon>
        <taxon>Anomopoda</taxon>
        <taxon>Daphniidae</taxon>
        <taxon>Daphnia</taxon>
    </lineage>
</organism>
<dbReference type="Proteomes" id="UP001234178">
    <property type="component" value="Unassembled WGS sequence"/>
</dbReference>
<keyword evidence="2" id="KW-1185">Reference proteome</keyword>
<accession>A0ABQ9Z2H8</accession>
<comment type="caution">
    <text evidence="1">The sequence shown here is derived from an EMBL/GenBank/DDBJ whole genome shotgun (WGS) entry which is preliminary data.</text>
</comment>
<evidence type="ECO:0000313" key="2">
    <source>
        <dbReference type="Proteomes" id="UP001234178"/>
    </source>
</evidence>
<name>A0ABQ9Z2H8_9CRUS</name>
<protein>
    <submittedName>
        <fullName evidence="1">Uncharacterized protein</fullName>
    </submittedName>
</protein>
<reference evidence="1 2" key="1">
    <citation type="journal article" date="2023" name="Nucleic Acids Res.">
        <title>The hologenome of Daphnia magna reveals possible DNA methylation and microbiome-mediated evolution of the host genome.</title>
        <authorList>
            <person name="Chaturvedi A."/>
            <person name="Li X."/>
            <person name="Dhandapani V."/>
            <person name="Marshall H."/>
            <person name="Kissane S."/>
            <person name="Cuenca-Cambronero M."/>
            <person name="Asole G."/>
            <person name="Calvet F."/>
            <person name="Ruiz-Romero M."/>
            <person name="Marangio P."/>
            <person name="Guigo R."/>
            <person name="Rago D."/>
            <person name="Mirbahai L."/>
            <person name="Eastwood N."/>
            <person name="Colbourne J.K."/>
            <person name="Zhou J."/>
            <person name="Mallon E."/>
            <person name="Orsini L."/>
        </authorList>
    </citation>
    <scope>NUCLEOTIDE SEQUENCE [LARGE SCALE GENOMIC DNA]</scope>
    <source>
        <strain evidence="1">LRV0_1</strain>
    </source>
</reference>
<evidence type="ECO:0000313" key="1">
    <source>
        <dbReference type="EMBL" id="KAK4007038.1"/>
    </source>
</evidence>
<dbReference type="EMBL" id="JAOYFB010000002">
    <property type="protein sequence ID" value="KAK4007038.1"/>
    <property type="molecule type" value="Genomic_DNA"/>
</dbReference>